<keyword evidence="3" id="KW-1185">Reference proteome</keyword>
<dbReference type="AlphaFoldDB" id="A0A6A6QQJ0"/>
<sequence>MWVLGAPDQRLNITGSAQPPLRLQNRLSLPHRIKDSFFSGASLRSLRLYACFPLFGAYYSEYGNSRSPITVGSNSESGSNDYDGPQYSGGAESDDAGEKGEVEGDYELGSDSDSIAKKNAQEESNRIRDEWEEKMDQFWKKLKVAKLNANEQM</sequence>
<dbReference type="EMBL" id="MU004190">
    <property type="protein sequence ID" value="KAF2494434.1"/>
    <property type="molecule type" value="Genomic_DNA"/>
</dbReference>
<feature type="compositionally biased region" description="Basic and acidic residues" evidence="1">
    <location>
        <begin position="114"/>
        <end position="128"/>
    </location>
</feature>
<accession>A0A6A6QQJ0</accession>
<protein>
    <submittedName>
        <fullName evidence="2">Uncharacterized protein</fullName>
    </submittedName>
</protein>
<feature type="compositionally biased region" description="Polar residues" evidence="1">
    <location>
        <begin position="68"/>
        <end position="80"/>
    </location>
</feature>
<organism evidence="2 3">
    <name type="scientific">Lophium mytilinum</name>
    <dbReference type="NCBI Taxonomy" id="390894"/>
    <lineage>
        <taxon>Eukaryota</taxon>
        <taxon>Fungi</taxon>
        <taxon>Dikarya</taxon>
        <taxon>Ascomycota</taxon>
        <taxon>Pezizomycotina</taxon>
        <taxon>Dothideomycetes</taxon>
        <taxon>Pleosporomycetidae</taxon>
        <taxon>Mytilinidiales</taxon>
        <taxon>Mytilinidiaceae</taxon>
        <taxon>Lophium</taxon>
    </lineage>
</organism>
<reference evidence="2" key="1">
    <citation type="journal article" date="2020" name="Stud. Mycol.">
        <title>101 Dothideomycetes genomes: a test case for predicting lifestyles and emergence of pathogens.</title>
        <authorList>
            <person name="Haridas S."/>
            <person name="Albert R."/>
            <person name="Binder M."/>
            <person name="Bloem J."/>
            <person name="Labutti K."/>
            <person name="Salamov A."/>
            <person name="Andreopoulos B."/>
            <person name="Baker S."/>
            <person name="Barry K."/>
            <person name="Bills G."/>
            <person name="Bluhm B."/>
            <person name="Cannon C."/>
            <person name="Castanera R."/>
            <person name="Culley D."/>
            <person name="Daum C."/>
            <person name="Ezra D."/>
            <person name="Gonzalez J."/>
            <person name="Henrissat B."/>
            <person name="Kuo A."/>
            <person name="Liang C."/>
            <person name="Lipzen A."/>
            <person name="Lutzoni F."/>
            <person name="Magnuson J."/>
            <person name="Mondo S."/>
            <person name="Nolan M."/>
            <person name="Ohm R."/>
            <person name="Pangilinan J."/>
            <person name="Park H.-J."/>
            <person name="Ramirez L."/>
            <person name="Alfaro M."/>
            <person name="Sun H."/>
            <person name="Tritt A."/>
            <person name="Yoshinaga Y."/>
            <person name="Zwiers L.-H."/>
            <person name="Turgeon B."/>
            <person name="Goodwin S."/>
            <person name="Spatafora J."/>
            <person name="Crous P."/>
            <person name="Grigoriev I."/>
        </authorList>
    </citation>
    <scope>NUCLEOTIDE SEQUENCE</scope>
    <source>
        <strain evidence="2">CBS 269.34</strain>
    </source>
</reference>
<feature type="region of interest" description="Disordered" evidence="1">
    <location>
        <begin position="68"/>
        <end position="128"/>
    </location>
</feature>
<evidence type="ECO:0000256" key="1">
    <source>
        <dbReference type="SAM" id="MobiDB-lite"/>
    </source>
</evidence>
<evidence type="ECO:0000313" key="2">
    <source>
        <dbReference type="EMBL" id="KAF2494434.1"/>
    </source>
</evidence>
<name>A0A6A6QQJ0_9PEZI</name>
<dbReference type="Proteomes" id="UP000799750">
    <property type="component" value="Unassembled WGS sequence"/>
</dbReference>
<evidence type="ECO:0000313" key="3">
    <source>
        <dbReference type="Proteomes" id="UP000799750"/>
    </source>
</evidence>
<gene>
    <name evidence="2" type="ORF">BU16DRAFT_539723</name>
</gene>
<proteinExistence type="predicted"/>